<proteinExistence type="predicted"/>
<feature type="compositionally biased region" description="Basic and acidic residues" evidence="8">
    <location>
        <begin position="736"/>
        <end position="746"/>
    </location>
</feature>
<comment type="caution">
    <text evidence="10">The sequence shown here is derived from an EMBL/GenBank/DDBJ whole genome shotgun (WGS) entry which is preliminary data.</text>
</comment>
<feature type="compositionally biased region" description="Polar residues" evidence="8">
    <location>
        <begin position="286"/>
        <end position="338"/>
    </location>
</feature>
<feature type="compositionally biased region" description="Low complexity" evidence="8">
    <location>
        <begin position="1097"/>
        <end position="1123"/>
    </location>
</feature>
<keyword evidence="5" id="KW-0811">Translocation</keyword>
<dbReference type="InterPro" id="IPR015007">
    <property type="entry name" value="NUP2/50/61"/>
</dbReference>
<dbReference type="Pfam" id="PF00638">
    <property type="entry name" value="Ran_BP1"/>
    <property type="match status" value="1"/>
</dbReference>
<dbReference type="InterPro" id="IPR003033">
    <property type="entry name" value="SCP2_sterol-bd_dom"/>
</dbReference>
<keyword evidence="3" id="KW-0509">mRNA transport</keyword>
<feature type="compositionally biased region" description="Low complexity" evidence="8">
    <location>
        <begin position="866"/>
        <end position="897"/>
    </location>
</feature>
<keyword evidence="11" id="KW-1185">Reference proteome</keyword>
<dbReference type="GO" id="GO:0005643">
    <property type="term" value="C:nuclear pore"/>
    <property type="evidence" value="ECO:0007669"/>
    <property type="project" value="UniProtKB-SubCell"/>
</dbReference>
<dbReference type="SUPFAM" id="SSF55718">
    <property type="entry name" value="SCP-like"/>
    <property type="match status" value="1"/>
</dbReference>
<dbReference type="GO" id="GO:0051028">
    <property type="term" value="P:mRNA transport"/>
    <property type="evidence" value="ECO:0007669"/>
    <property type="project" value="UniProtKB-KW"/>
</dbReference>
<evidence type="ECO:0000256" key="4">
    <source>
        <dbReference type="ARBA" id="ARBA00022927"/>
    </source>
</evidence>
<feature type="compositionally biased region" description="Polar residues" evidence="8">
    <location>
        <begin position="629"/>
        <end position="642"/>
    </location>
</feature>
<dbReference type="InterPro" id="IPR036527">
    <property type="entry name" value="SCP2_sterol-bd_dom_sf"/>
</dbReference>
<feature type="compositionally biased region" description="Polar residues" evidence="8">
    <location>
        <begin position="407"/>
        <end position="451"/>
    </location>
</feature>
<feature type="region of interest" description="Disordered" evidence="8">
    <location>
        <begin position="1028"/>
        <end position="1264"/>
    </location>
</feature>
<feature type="compositionally biased region" description="Low complexity" evidence="8">
    <location>
        <begin position="952"/>
        <end position="970"/>
    </location>
</feature>
<dbReference type="OrthoDB" id="10265837at2759"/>
<feature type="compositionally biased region" description="Low complexity" evidence="8">
    <location>
        <begin position="339"/>
        <end position="359"/>
    </location>
</feature>
<dbReference type="Gene3D" id="3.30.1050.10">
    <property type="entry name" value="SCP2 sterol-binding domain"/>
    <property type="match status" value="1"/>
</dbReference>
<evidence type="ECO:0000256" key="6">
    <source>
        <dbReference type="ARBA" id="ARBA00023132"/>
    </source>
</evidence>
<feature type="compositionally biased region" description="Basic and acidic residues" evidence="8">
    <location>
        <begin position="1053"/>
        <end position="1074"/>
    </location>
</feature>
<feature type="domain" description="RanBD1" evidence="9">
    <location>
        <begin position="1237"/>
        <end position="1387"/>
    </location>
</feature>
<gene>
    <name evidence="10" type="ORF">BTJ68_01202</name>
</gene>
<feature type="compositionally biased region" description="Basic and acidic residues" evidence="8">
    <location>
        <begin position="1028"/>
        <end position="1041"/>
    </location>
</feature>
<keyword evidence="2" id="KW-0813">Transport</keyword>
<feature type="compositionally biased region" description="Polar residues" evidence="8">
    <location>
        <begin position="604"/>
        <end position="620"/>
    </location>
</feature>
<evidence type="ECO:0000259" key="9">
    <source>
        <dbReference type="PROSITE" id="PS50196"/>
    </source>
</evidence>
<feature type="compositionally biased region" description="Low complexity" evidence="8">
    <location>
        <begin position="702"/>
        <end position="726"/>
    </location>
</feature>
<dbReference type="InterPro" id="IPR000156">
    <property type="entry name" value="Ran_bind_dom"/>
</dbReference>
<feature type="compositionally biased region" description="Polar residues" evidence="8">
    <location>
        <begin position="521"/>
        <end position="537"/>
    </location>
</feature>
<feature type="compositionally biased region" description="Polar residues" evidence="8">
    <location>
        <begin position="208"/>
        <end position="228"/>
    </location>
</feature>
<evidence type="ECO:0000256" key="3">
    <source>
        <dbReference type="ARBA" id="ARBA00022816"/>
    </source>
</evidence>
<keyword evidence="4" id="KW-0653">Protein transport</keyword>
<evidence type="ECO:0000256" key="8">
    <source>
        <dbReference type="SAM" id="MobiDB-lite"/>
    </source>
</evidence>
<feature type="region of interest" description="Disordered" evidence="8">
    <location>
        <begin position="844"/>
        <end position="1012"/>
    </location>
</feature>
<dbReference type="PANTHER" id="PTHR38697">
    <property type="entry name" value="NUCLEAR PORE COMPLEX PROTEIN SIMILAR TO S. CEREVISIAE NUP2 (EUROFUNG)"/>
    <property type="match status" value="1"/>
</dbReference>
<dbReference type="InterPro" id="IPR011993">
    <property type="entry name" value="PH-like_dom_sf"/>
</dbReference>
<dbReference type="PANTHER" id="PTHR38697:SF1">
    <property type="entry name" value="NUCLEAR PORE COMPLEX PROTEIN SIMILAR TO S. CEREVISIAE NUP2 (EUROFUNG)"/>
    <property type="match status" value="1"/>
</dbReference>
<dbReference type="STRING" id="1157616.A0A1Z5TRT3"/>
<dbReference type="Proteomes" id="UP000194280">
    <property type="component" value="Unassembled WGS sequence"/>
</dbReference>
<evidence type="ECO:0000256" key="7">
    <source>
        <dbReference type="ARBA" id="ARBA00023242"/>
    </source>
</evidence>
<feature type="compositionally biased region" description="Polar residues" evidence="8">
    <location>
        <begin position="971"/>
        <end position="980"/>
    </location>
</feature>
<dbReference type="PROSITE" id="PS50196">
    <property type="entry name" value="RANBD1"/>
    <property type="match status" value="1"/>
</dbReference>
<feature type="compositionally biased region" description="Basic and acidic residues" evidence="8">
    <location>
        <begin position="1242"/>
        <end position="1264"/>
    </location>
</feature>
<protein>
    <recommendedName>
        <fullName evidence="9">RanBD1 domain-containing protein</fullName>
    </recommendedName>
</protein>
<dbReference type="EMBL" id="MUNK01000008">
    <property type="protein sequence ID" value="OTA38678.1"/>
    <property type="molecule type" value="Genomic_DNA"/>
</dbReference>
<feature type="region of interest" description="Disordered" evidence="8">
    <location>
        <begin position="145"/>
        <end position="805"/>
    </location>
</feature>
<evidence type="ECO:0000256" key="2">
    <source>
        <dbReference type="ARBA" id="ARBA00022448"/>
    </source>
</evidence>
<evidence type="ECO:0000313" key="10">
    <source>
        <dbReference type="EMBL" id="OTA38678.1"/>
    </source>
</evidence>
<dbReference type="InParanoid" id="A0A1Z5TRT3"/>
<feature type="compositionally biased region" description="Acidic residues" evidence="8">
    <location>
        <begin position="1042"/>
        <end position="1052"/>
    </location>
</feature>
<dbReference type="Gene3D" id="2.30.29.30">
    <property type="entry name" value="Pleckstrin-homology domain (PH domain)/Phosphotyrosine-binding domain (PTB)"/>
    <property type="match status" value="1"/>
</dbReference>
<sequence>MSLKEDAWPSSAGFDLIADALKDDAQKQDAIKKGGNIFAFTLKNDQGKEESWHIDLKETGTVGKGLAPKGKKPGVTLVLSDVEFAKLISGKANAQNMFMQGKLKIKGNMMAATKLGPILEKAQSKAKFDDKAGKQLQELHQRIISANRPGNTGSMSKRGAENQGGGDRYGEYSDMQQDMGGDDKPQRANAAQLARRKIASAKGRTGARSRQQSPAIGAPQASNPFQSFQPPPTASGFNFSVPAGTTPPPNFGASQPSQNGSSGTPGFGGFGGNQQTGTPSFGGFGASNNTQPQQNGFNPSASFSFGQTQTNGASSTPSTSFTFGQTQSQEQPKANGFNSAPSFSFGSQPSQSQQNGTSSFSFGQSQPPETPKPSAPFTFGQTPQANGDKPAGAGLFGSTAAPATEPPKSSGSIFGGLQNQSTGIKPGMFTQSVSQSNDQTPKPSNPFANFGQQNKENEQQAAQASFSFGQEGKDREAAAPKTPFSFGASQQQDKPAEKETPAKSLFSFGGQSDKEKPQETPKPSFSFGQPAQQNQSAAEEPAKPANPFANFSFGQQQATPAQKPTEQREETPKTNLFGSIGQSKEPETSTPKTDLFGGIGRSGGQESATPKSNLFSSVGQQKEPEGSTPKFSFGQSQSQQETPKPAGNLFSFGQSQVTPSTNLGASQQDTSMASASNNSQKSVPEPETPAPASGKSIFERMSQQPPASAPKPSFSFSSSAAPATSSDENTNAGKSLFDRLTPKENEPPATAPKPSTAPFNASITSSALAPPSFQTPQKPSQQAMGSSTIGSATSNSTSPKTQQLQKLNNGLLAHLKTQDIGKDWSVIMEYYMTEALKIMDREAFRSSTGPGPNAASTPKPAPAPPAQSAAQAPSTPAAPSVANVFAKAAQPPATAPTNRKRSAEEDVPPAPATEKRAKPSDAVQYPKLPETASKTSRLFETALDSPKDAEKSSTPSTTFKPSTSFKFGSSATTTEQGTVESSQSLFKASSSSGSGFGASTSATSGFKPTFSAPTGGAANFLSAFGKQADAEVEKAKQKRMDEDYDSEDEDKDSWEAKDKAEQEAKRKQIEDAAKSRPSFSFKPSTGSGSSNSIFKLGGQETQSQTPQQSPAKPSFGGFSFGSSQSKPAEADKSNGEESQGAGDNTWKPSTPIKFGASTGQESTTPAAAPPKNPFAGLFGSNPTPQSKGPGSESGKLAPPSVGFNFGAPKSASTDASRTTTPGATTDGEASGAGEQADGEPSDEQKDEQQEDMSKLTESEKEGHDVLLELPIAKASKFDDKKNDNGSMVKGWVDKGKGPLYILKNQETGKTRVLLKVGPMGRIAMNFAAKPEFKYTNEAGKKTVGASFVDHMDPKQGASGVPSMWMISVGQAENAAKIASLLEEHKAN</sequence>
<keyword evidence="7" id="KW-0539">Nucleus</keyword>
<feature type="compositionally biased region" description="Polar residues" evidence="8">
    <location>
        <begin position="759"/>
        <end position="805"/>
    </location>
</feature>
<feature type="compositionally biased region" description="Gly residues" evidence="8">
    <location>
        <begin position="263"/>
        <end position="285"/>
    </location>
</feature>
<feature type="compositionally biased region" description="Polar residues" evidence="8">
    <location>
        <begin position="1210"/>
        <end position="1223"/>
    </location>
</feature>
<comment type="subcellular location">
    <subcellularLocation>
        <location evidence="1">Nucleus</location>
        <location evidence="1">Nuclear pore complex</location>
    </subcellularLocation>
</comment>
<feature type="compositionally biased region" description="Polar residues" evidence="8">
    <location>
        <begin position="552"/>
        <end position="564"/>
    </location>
</feature>
<dbReference type="VEuPathDB" id="FungiDB:BTJ68_01202"/>
<evidence type="ECO:0000313" key="11">
    <source>
        <dbReference type="Proteomes" id="UP000194280"/>
    </source>
</evidence>
<feature type="compositionally biased region" description="Polar residues" evidence="8">
    <location>
        <begin position="1077"/>
        <end position="1093"/>
    </location>
</feature>
<dbReference type="CDD" id="cd13170">
    <property type="entry name" value="RanBD_NUP50"/>
    <property type="match status" value="1"/>
</dbReference>
<keyword evidence="6" id="KW-0906">Nuclear pore complex</keyword>
<dbReference type="InterPro" id="IPR053074">
    <property type="entry name" value="NPC_Nucleoporin"/>
</dbReference>
<organism evidence="10 11">
    <name type="scientific">Hortaea werneckii EXF-2000</name>
    <dbReference type="NCBI Taxonomy" id="1157616"/>
    <lineage>
        <taxon>Eukaryota</taxon>
        <taxon>Fungi</taxon>
        <taxon>Dikarya</taxon>
        <taxon>Ascomycota</taxon>
        <taxon>Pezizomycotina</taxon>
        <taxon>Dothideomycetes</taxon>
        <taxon>Dothideomycetidae</taxon>
        <taxon>Mycosphaerellales</taxon>
        <taxon>Teratosphaeriaceae</taxon>
        <taxon>Hortaea</taxon>
    </lineage>
</organism>
<feature type="compositionally biased region" description="Polar residues" evidence="8">
    <location>
        <begin position="651"/>
        <end position="682"/>
    </location>
</feature>
<feature type="compositionally biased region" description="Low complexity" evidence="8">
    <location>
        <begin position="981"/>
        <end position="1006"/>
    </location>
</feature>
<dbReference type="Pfam" id="PF08911">
    <property type="entry name" value="NUP50"/>
    <property type="match status" value="1"/>
</dbReference>
<dbReference type="SUPFAM" id="SSF50729">
    <property type="entry name" value="PH domain-like"/>
    <property type="match status" value="1"/>
</dbReference>
<reference evidence="10 11" key="1">
    <citation type="submission" date="2017-01" db="EMBL/GenBank/DDBJ databases">
        <title>The recent genome duplication of the halophilic yeast Hortaea werneckii: insights from long-read sequencing.</title>
        <authorList>
            <person name="Sinha S."/>
            <person name="Flibotte S."/>
            <person name="Neira M."/>
            <person name="Lenassi M."/>
            <person name="Gostincar C."/>
            <person name="Stajich J.E."/>
            <person name="Nislow C.E."/>
        </authorList>
    </citation>
    <scope>NUCLEOTIDE SEQUENCE [LARGE SCALE GENOMIC DNA]</scope>
    <source>
        <strain evidence="10 11">EXF-2000</strain>
    </source>
</reference>
<feature type="compositionally biased region" description="Polar residues" evidence="8">
    <location>
        <begin position="573"/>
        <end position="592"/>
    </location>
</feature>
<accession>A0A1Z5TRT3</accession>
<evidence type="ECO:0000256" key="5">
    <source>
        <dbReference type="ARBA" id="ARBA00023010"/>
    </source>
</evidence>
<dbReference type="Pfam" id="PF02036">
    <property type="entry name" value="SCP2"/>
    <property type="match status" value="1"/>
</dbReference>
<name>A0A1Z5TRT3_HORWE</name>
<dbReference type="GO" id="GO:0015031">
    <property type="term" value="P:protein transport"/>
    <property type="evidence" value="ECO:0007669"/>
    <property type="project" value="UniProtKB-KW"/>
</dbReference>
<evidence type="ECO:0000256" key="1">
    <source>
        <dbReference type="ARBA" id="ARBA00004567"/>
    </source>
</evidence>